<dbReference type="EMBL" id="GL890932">
    <property type="protein sequence ID" value="EGJ31708.1"/>
    <property type="molecule type" value="Genomic_DNA"/>
</dbReference>
<dbReference type="GO" id="GO:0005506">
    <property type="term" value="F:iron ion binding"/>
    <property type="evidence" value="ECO:0007669"/>
    <property type="project" value="UniProtKB-ARBA"/>
</dbReference>
<dbReference type="Pfam" id="PF05721">
    <property type="entry name" value="PhyH"/>
    <property type="match status" value="1"/>
</dbReference>
<sequence length="298" mass="35244">MSKQYRTAPPGFTEKNWRTFMDKGIIIIENALSDDEVDMYKMVMDSVAHCHPTYQEGKTFWMENFVESDPMLADLIDHQRHVGFVYDIYGEQLKLQLTEMFMRTPGDWHNKWHFDGARVVPKTVFSPILPLQTKVSYWLTDLPHPQMGNFVYIPGSHRWQYLDAYHTNESVPGEQILCVKKGTMTIHTGALWHRVEPNLSETTRYNLFLCYSPSWIASGDRLTSDPEWLKILNREQRIIMRSYIYGYDHERPPADDYPLFLDRESGLDHDPGMYMDYVDQCRRKRKTFHEKLIDTSKE</sequence>
<dbReference type="InterPro" id="IPR008775">
    <property type="entry name" value="Phytyl_CoA_dOase-like"/>
</dbReference>
<keyword evidence="1" id="KW-0223">Dioxygenase</keyword>
<keyword evidence="1" id="KW-0560">Oxidoreductase</keyword>
<evidence type="ECO:0000313" key="2">
    <source>
        <dbReference type="Proteomes" id="UP000003959"/>
    </source>
</evidence>
<reference evidence="2" key="1">
    <citation type="journal article" date="2011" name="Proc. Natl. Acad. Sci. U.S.A.">
        <title>Genomic insights into the physiology and ecology of the marine filamentous cyanobacterium Lyngbya majuscula.</title>
        <authorList>
            <person name="Jones A.C."/>
            <person name="Monroe E.A."/>
            <person name="Podell S."/>
            <person name="Hess W.R."/>
            <person name="Klages S."/>
            <person name="Esquenazi E."/>
            <person name="Niessen S."/>
            <person name="Hoover H."/>
            <person name="Rothmann M."/>
            <person name="Lasken R.S."/>
            <person name="Yates J.R.III."/>
            <person name="Reinhardt R."/>
            <person name="Kube M."/>
            <person name="Burkart M.D."/>
            <person name="Allen E.E."/>
            <person name="Dorrestein P.C."/>
            <person name="Gerwick W.H."/>
            <person name="Gerwick L."/>
        </authorList>
    </citation>
    <scope>NUCLEOTIDE SEQUENCE [LARGE SCALE GENOMIC DNA]</scope>
    <source>
        <strain evidence="2">3L</strain>
    </source>
</reference>
<dbReference type="PANTHER" id="PTHR20883:SF48">
    <property type="entry name" value="ECTOINE DIOXYGENASE"/>
    <property type="match status" value="1"/>
</dbReference>
<dbReference type="AlphaFoldDB" id="F4XUL9"/>
<dbReference type="Proteomes" id="UP000003959">
    <property type="component" value="Unassembled WGS sequence"/>
</dbReference>
<proteinExistence type="predicted"/>
<keyword evidence="2" id="KW-1185">Reference proteome</keyword>
<dbReference type="OrthoDB" id="9796766at2"/>
<dbReference type="RefSeq" id="WP_008186312.1">
    <property type="nucleotide sequence ID" value="NZ_GL890932.1"/>
</dbReference>
<gene>
    <name evidence="1" type="ORF">LYNGBM3L_33930</name>
</gene>
<dbReference type="GO" id="GO:0016706">
    <property type="term" value="F:2-oxoglutarate-dependent dioxygenase activity"/>
    <property type="evidence" value="ECO:0007669"/>
    <property type="project" value="UniProtKB-ARBA"/>
</dbReference>
<dbReference type="eggNOG" id="COG5285">
    <property type="taxonomic scope" value="Bacteria"/>
</dbReference>
<evidence type="ECO:0000313" key="1">
    <source>
        <dbReference type="EMBL" id="EGJ31708.1"/>
    </source>
</evidence>
<protein>
    <submittedName>
        <fullName evidence="1">Phytanoyl-CoA dioxygenase, PhyH</fullName>
    </submittedName>
</protein>
<accession>F4XUL9</accession>
<dbReference type="PANTHER" id="PTHR20883">
    <property type="entry name" value="PHYTANOYL-COA DIOXYGENASE DOMAIN CONTAINING 1"/>
    <property type="match status" value="1"/>
</dbReference>
<dbReference type="SUPFAM" id="SSF51197">
    <property type="entry name" value="Clavaminate synthase-like"/>
    <property type="match status" value="1"/>
</dbReference>
<dbReference type="HOGENOM" id="CLU_933225_0_0_3"/>
<name>F4XUL9_9CYAN</name>
<organism evidence="1 2">
    <name type="scientific">Moorena producens 3L</name>
    <dbReference type="NCBI Taxonomy" id="489825"/>
    <lineage>
        <taxon>Bacteria</taxon>
        <taxon>Bacillati</taxon>
        <taxon>Cyanobacteriota</taxon>
        <taxon>Cyanophyceae</taxon>
        <taxon>Coleofasciculales</taxon>
        <taxon>Coleofasciculaceae</taxon>
        <taxon>Moorena</taxon>
    </lineage>
</organism>
<dbReference type="Gene3D" id="2.60.120.620">
    <property type="entry name" value="q2cbj1_9rhob like domain"/>
    <property type="match status" value="1"/>
</dbReference>